<proteinExistence type="predicted"/>
<reference evidence="1 2" key="1">
    <citation type="journal article" date="2015" name="Int. J. Syst. Evol. Microbiol.">
        <title>Bacillus glycinifermentans sp. nov., isolated from fermented soybean paste.</title>
        <authorList>
            <person name="Kim S.J."/>
            <person name="Dunlap C.A."/>
            <person name="Kwon S.W."/>
            <person name="Rooney A.P."/>
        </authorList>
    </citation>
    <scope>NUCLEOTIDE SEQUENCE [LARGE SCALE GENOMIC DNA]</scope>
    <source>
        <strain evidence="1 2">GO-13</strain>
    </source>
</reference>
<comment type="caution">
    <text evidence="1">The sequence shown here is derived from an EMBL/GenBank/DDBJ whole genome shotgun (WGS) entry which is preliminary data.</text>
</comment>
<dbReference type="AlphaFoldDB" id="A0A0T6BUF9"/>
<evidence type="ECO:0000313" key="2">
    <source>
        <dbReference type="Proteomes" id="UP000036168"/>
    </source>
</evidence>
<organism evidence="1 2">
    <name type="scientific">Bacillus glycinifermentans</name>
    <dbReference type="NCBI Taxonomy" id="1664069"/>
    <lineage>
        <taxon>Bacteria</taxon>
        <taxon>Bacillati</taxon>
        <taxon>Bacillota</taxon>
        <taxon>Bacilli</taxon>
        <taxon>Bacillales</taxon>
        <taxon>Bacillaceae</taxon>
        <taxon>Bacillus</taxon>
    </lineage>
</organism>
<dbReference type="Gene3D" id="3.40.630.10">
    <property type="entry name" value="Zn peptidases"/>
    <property type="match status" value="1"/>
</dbReference>
<name>A0A0T6BUF9_9BACI</name>
<dbReference type="EMBL" id="LECW02000004">
    <property type="protein sequence ID" value="KRT95288.1"/>
    <property type="molecule type" value="Genomic_DNA"/>
</dbReference>
<protein>
    <submittedName>
        <fullName evidence="1">Uncharacterized protein</fullName>
    </submittedName>
</protein>
<sequence length="104" mass="12116">MAFWTAFFLKKERKKRPISEDASLMIKRVQKRGGKGTCMIIRTHIAAPHYHEKFDIQEEILPQSVRLLERAVCKLLKQRGGPLFLLFCMPLIKRSSKAKPAIFF</sequence>
<dbReference type="Proteomes" id="UP000036168">
    <property type="component" value="Unassembled WGS sequence"/>
</dbReference>
<accession>A0A0T6BUF9</accession>
<gene>
    <name evidence="1" type="ORF">AB447_212355</name>
</gene>
<evidence type="ECO:0000313" key="1">
    <source>
        <dbReference type="EMBL" id="KRT95288.1"/>
    </source>
</evidence>